<name>A0A484HAX4_9ZZZZ</name>
<proteinExistence type="predicted"/>
<gene>
    <name evidence="1" type="ORF">RIEGSTA812A_PEG_405</name>
</gene>
<sequence length="38" mass="4334">MNSRLEVPQEVTIRLSQGKPSPPLIHTDHSILYIHPQT</sequence>
<accession>A0A484HAX4</accession>
<reference evidence="1" key="1">
    <citation type="submission" date="2018-10" db="EMBL/GenBank/DDBJ databases">
        <authorList>
            <person name="Gruber-Vodicka H."/>
            <person name="Jaeckle O."/>
        </authorList>
    </citation>
    <scope>NUCLEOTIDE SEQUENCE</scope>
</reference>
<protein>
    <submittedName>
        <fullName evidence="1">Uncharacterized protein</fullName>
    </submittedName>
</protein>
<evidence type="ECO:0000313" key="1">
    <source>
        <dbReference type="EMBL" id="VBB68932.1"/>
    </source>
</evidence>
<dbReference type="EMBL" id="LR026963">
    <property type="protein sequence ID" value="VBB68932.1"/>
    <property type="molecule type" value="Genomic_DNA"/>
</dbReference>
<organism evidence="1">
    <name type="scientific">invertebrate metagenome</name>
    <dbReference type="NCBI Taxonomy" id="1711999"/>
    <lineage>
        <taxon>unclassified sequences</taxon>
        <taxon>metagenomes</taxon>
        <taxon>organismal metagenomes</taxon>
    </lineage>
</organism>
<dbReference type="AlphaFoldDB" id="A0A484HAX4"/>